<dbReference type="OMA" id="CEAQANK"/>
<proteinExistence type="predicted"/>
<organism evidence="3 4">
    <name type="scientific">Phytophthora sojae (strain P6497)</name>
    <name type="common">Soybean stem and root rot agent</name>
    <name type="synonym">Phytophthora megasperma f. sp. glycines</name>
    <dbReference type="NCBI Taxonomy" id="1094619"/>
    <lineage>
        <taxon>Eukaryota</taxon>
        <taxon>Sar</taxon>
        <taxon>Stramenopiles</taxon>
        <taxon>Oomycota</taxon>
        <taxon>Peronosporomycetes</taxon>
        <taxon>Peronosporales</taxon>
        <taxon>Peronosporaceae</taxon>
        <taxon>Phytophthora</taxon>
    </lineage>
</organism>
<dbReference type="EMBL" id="JH159154">
    <property type="protein sequence ID" value="EGZ16821.1"/>
    <property type="molecule type" value="Genomic_DNA"/>
</dbReference>
<keyword evidence="1" id="KW-0175">Coiled coil</keyword>
<keyword evidence="4" id="KW-1185">Reference proteome</keyword>
<reference evidence="3 4" key="1">
    <citation type="journal article" date="2006" name="Science">
        <title>Phytophthora genome sequences uncover evolutionary origins and mechanisms of pathogenesis.</title>
        <authorList>
            <person name="Tyler B.M."/>
            <person name="Tripathy S."/>
            <person name="Zhang X."/>
            <person name="Dehal P."/>
            <person name="Jiang R.H."/>
            <person name="Aerts A."/>
            <person name="Arredondo F.D."/>
            <person name="Baxter L."/>
            <person name="Bensasson D."/>
            <person name="Beynon J.L."/>
            <person name="Chapman J."/>
            <person name="Damasceno C.M."/>
            <person name="Dorrance A.E."/>
            <person name="Dou D."/>
            <person name="Dickerman A.W."/>
            <person name="Dubchak I.L."/>
            <person name="Garbelotto M."/>
            <person name="Gijzen M."/>
            <person name="Gordon S.G."/>
            <person name="Govers F."/>
            <person name="Grunwald N.J."/>
            <person name="Huang W."/>
            <person name="Ivors K.L."/>
            <person name="Jones R.W."/>
            <person name="Kamoun S."/>
            <person name="Krampis K."/>
            <person name="Lamour K.H."/>
            <person name="Lee M.K."/>
            <person name="McDonald W.H."/>
            <person name="Medina M."/>
            <person name="Meijer H.J."/>
            <person name="Nordberg E.K."/>
            <person name="Maclean D.J."/>
            <person name="Ospina-Giraldo M.D."/>
            <person name="Morris P.F."/>
            <person name="Phuntumart V."/>
            <person name="Putnam N.H."/>
            <person name="Rash S."/>
            <person name="Rose J.K."/>
            <person name="Sakihama Y."/>
            <person name="Salamov A.A."/>
            <person name="Savidor A."/>
            <person name="Scheuring C.F."/>
            <person name="Smith B.M."/>
            <person name="Sobral B.W."/>
            <person name="Terry A."/>
            <person name="Torto-Alalibo T.A."/>
            <person name="Win J."/>
            <person name="Xu Z."/>
            <person name="Zhang H."/>
            <person name="Grigoriev I.V."/>
            <person name="Rokhsar D.S."/>
            <person name="Boore J.L."/>
        </authorList>
    </citation>
    <scope>NUCLEOTIDE SEQUENCE [LARGE SCALE GENOMIC DNA]</scope>
    <source>
        <strain evidence="3 4">P6497</strain>
    </source>
</reference>
<evidence type="ECO:0000313" key="4">
    <source>
        <dbReference type="Proteomes" id="UP000002640"/>
    </source>
</evidence>
<dbReference type="InParanoid" id="G4ZIF7"/>
<feature type="compositionally biased region" description="Low complexity" evidence="2">
    <location>
        <begin position="86"/>
        <end position="96"/>
    </location>
</feature>
<evidence type="ECO:0000256" key="1">
    <source>
        <dbReference type="SAM" id="Coils"/>
    </source>
</evidence>
<feature type="region of interest" description="Disordered" evidence="2">
    <location>
        <begin position="389"/>
        <end position="462"/>
    </location>
</feature>
<gene>
    <name evidence="3" type="ORF">PHYSODRAFT_346022</name>
</gene>
<dbReference type="SMR" id="G4ZIF7"/>
<feature type="compositionally biased region" description="Polar residues" evidence="2">
    <location>
        <begin position="407"/>
        <end position="418"/>
    </location>
</feature>
<feature type="region of interest" description="Disordered" evidence="2">
    <location>
        <begin position="64"/>
        <end position="98"/>
    </location>
</feature>
<dbReference type="GeneID" id="20648753"/>
<dbReference type="Proteomes" id="UP000002640">
    <property type="component" value="Unassembled WGS sequence"/>
</dbReference>
<sequence>MSGQLSANARKQQEEDIERLVKCRLRSEIEARKAVESTMKRAVQEARELKKELVLLRQEKEELRAAAQKSAGSSGNESARNRSNDSQAGKQSSSKAAELKLKQQIQTLTARNKEIEAAMDELQQRVSEIESQNASITDQSAAALAKKDQEIATLQEALKKSKLAVDETKRKCQKLLKEKREEMERALQENEQLARNAKKLQGQLALLPQLKKKLEHAKENRADVAEVWQKKLEQRDQAFLREEEASKQKLAESVAQITKLVDEKLELREKVDELEHRLRNIVSKHKSELSQESRRMEALEASVIQLKEKLVAAAAAAQEAERAEVVTRETQEQETRLRQLAEDAADAVEIRAEKAERDLAQARMQLDRLEEALKARGVTLDYLLKQQTPVSIPSRTPPADRGANRPRVTSTLKRSGSTAPRDPARSKTMGKSRLSPEDTKNPSRMKAGRGSSSSSNNNNQEE</sequence>
<evidence type="ECO:0000313" key="3">
    <source>
        <dbReference type="EMBL" id="EGZ16821.1"/>
    </source>
</evidence>
<feature type="coiled-coil region" evidence="1">
    <location>
        <begin position="257"/>
        <end position="372"/>
    </location>
</feature>
<name>G4ZIF7_PHYSP</name>
<feature type="compositionally biased region" description="Low complexity" evidence="2">
    <location>
        <begin position="451"/>
        <end position="462"/>
    </location>
</feature>
<evidence type="ECO:0000256" key="2">
    <source>
        <dbReference type="SAM" id="MobiDB-lite"/>
    </source>
</evidence>
<dbReference type="RefSeq" id="XP_009525879.1">
    <property type="nucleotide sequence ID" value="XM_009527584.1"/>
</dbReference>
<dbReference type="AlphaFoldDB" id="G4ZIF7"/>
<dbReference type="KEGG" id="psoj:PHYSODRAFT_346022"/>
<accession>G4ZIF7</accession>
<protein>
    <submittedName>
        <fullName evidence="3">Uncharacterized protein</fullName>
    </submittedName>
</protein>
<feature type="coiled-coil region" evidence="1">
    <location>
        <begin position="98"/>
        <end position="227"/>
    </location>
</feature>